<comment type="subcellular location">
    <subcellularLocation>
        <location evidence="8">Cell inner membrane</location>
        <topology evidence="8">Multi-pass membrane protein</topology>
    </subcellularLocation>
    <subcellularLocation>
        <location evidence="1">Cell membrane</location>
        <topology evidence="1">Multi-pass membrane protein</topology>
    </subcellularLocation>
</comment>
<dbReference type="SUPFAM" id="SSF103473">
    <property type="entry name" value="MFS general substrate transporter"/>
    <property type="match status" value="1"/>
</dbReference>
<keyword evidence="5 8" id="KW-0812">Transmembrane</keyword>
<feature type="transmembrane region" description="Helical" evidence="8">
    <location>
        <begin position="160"/>
        <end position="181"/>
    </location>
</feature>
<dbReference type="InterPro" id="IPR005829">
    <property type="entry name" value="Sugar_transporter_CS"/>
</dbReference>
<reference evidence="10 11" key="1">
    <citation type="submission" date="2021-02" db="EMBL/GenBank/DDBJ databases">
        <title>PHA producing bacteria isolated from coastal sediment in Guangdong, Shenzhen.</title>
        <authorList>
            <person name="Zheng W."/>
            <person name="Yu S."/>
            <person name="Huang Y."/>
        </authorList>
    </citation>
    <scope>NUCLEOTIDE SEQUENCE [LARGE SCALE GENOMIC DNA]</scope>
    <source>
        <strain evidence="10 11">TN21-5</strain>
    </source>
</reference>
<dbReference type="NCBIfam" id="TIGR00710">
    <property type="entry name" value="efflux_Bcr_CflA"/>
    <property type="match status" value="1"/>
</dbReference>
<feature type="transmembrane region" description="Helical" evidence="8">
    <location>
        <begin position="363"/>
        <end position="383"/>
    </location>
</feature>
<protein>
    <recommendedName>
        <fullName evidence="8">Bcr/CflA family efflux transporter</fullName>
    </recommendedName>
</protein>
<evidence type="ECO:0000256" key="2">
    <source>
        <dbReference type="ARBA" id="ARBA00006236"/>
    </source>
</evidence>
<comment type="caution">
    <text evidence="8">Lacks conserved residue(s) required for the propagation of feature annotation.</text>
</comment>
<keyword evidence="3 8" id="KW-0813">Transport</keyword>
<evidence type="ECO:0000256" key="4">
    <source>
        <dbReference type="ARBA" id="ARBA00022475"/>
    </source>
</evidence>
<dbReference type="EMBL" id="JAFKDB010000019">
    <property type="protein sequence ID" value="MBN7770719.1"/>
    <property type="molecule type" value="Genomic_DNA"/>
</dbReference>
<proteinExistence type="inferred from homology"/>
<evidence type="ECO:0000313" key="11">
    <source>
        <dbReference type="Proteomes" id="UP000664344"/>
    </source>
</evidence>
<evidence type="ECO:0000256" key="8">
    <source>
        <dbReference type="RuleBase" id="RU365088"/>
    </source>
</evidence>
<feature type="transmembrane region" description="Helical" evidence="8">
    <location>
        <begin position="46"/>
        <end position="64"/>
    </location>
</feature>
<dbReference type="CDD" id="cd17320">
    <property type="entry name" value="MFS_MdfA_MDR_like"/>
    <property type="match status" value="1"/>
</dbReference>
<dbReference type="PROSITE" id="PS00216">
    <property type="entry name" value="SUGAR_TRANSPORT_1"/>
    <property type="match status" value="1"/>
</dbReference>
<evidence type="ECO:0000313" key="10">
    <source>
        <dbReference type="EMBL" id="MBN7770719.1"/>
    </source>
</evidence>
<dbReference type="PANTHER" id="PTHR23502">
    <property type="entry name" value="MAJOR FACILITATOR SUPERFAMILY"/>
    <property type="match status" value="1"/>
</dbReference>
<accession>A0ABS3BFW0</accession>
<dbReference type="PROSITE" id="PS50850">
    <property type="entry name" value="MFS"/>
    <property type="match status" value="1"/>
</dbReference>
<evidence type="ECO:0000256" key="5">
    <source>
        <dbReference type="ARBA" id="ARBA00022692"/>
    </source>
</evidence>
<evidence type="ECO:0000256" key="1">
    <source>
        <dbReference type="ARBA" id="ARBA00004651"/>
    </source>
</evidence>
<feature type="domain" description="Major facilitator superfamily (MFS) profile" evidence="9">
    <location>
        <begin position="1"/>
        <end position="393"/>
    </location>
</feature>
<dbReference type="InterPro" id="IPR004812">
    <property type="entry name" value="Efflux_drug-R_Bcr/CmlA"/>
</dbReference>
<dbReference type="InterPro" id="IPR036259">
    <property type="entry name" value="MFS_trans_sf"/>
</dbReference>
<keyword evidence="4" id="KW-1003">Cell membrane</keyword>
<keyword evidence="7 8" id="KW-0472">Membrane</keyword>
<sequence>MSHFQLALLLGMTVALGPLALDAYLPAFPDIADGFGIPHADVGLTLSAYVATLGLAQLVGGPLSDRYGRKLILFIGLTVFAIAAVMIAQATNLSELVSWRIVQGIGGAFCAVSVPAIVRDQVGGQEAARLFGLIGLIMFIAPAAAPSLGALMLVLGDWHWIFVVLAGYALFLAVVLQCALFPRLKPRPSAVTPVKTLVTNYLLVLRHRTTMRFVGIQVLCFSTMMLFITHASFIYQEWFGLSNSAFSILFAANIGLMAILNLINRPLLRRFSSVVLLRVQVILQFVALIGLVSVVAVGGPPWAVVAFIIAAIGCQGGIVPNNMANALEFFPHLGGTAAAMLGASQFTLAGVVSALSSTFGGDALLPIVLSMLACSAGAVLLALGAPAAVAREKAGGTAA</sequence>
<feature type="transmembrane region" description="Helical" evidence="8">
    <location>
        <begin position="130"/>
        <end position="154"/>
    </location>
</feature>
<dbReference type="InterPro" id="IPR020846">
    <property type="entry name" value="MFS_dom"/>
</dbReference>
<dbReference type="InterPro" id="IPR011701">
    <property type="entry name" value="MFS"/>
</dbReference>
<keyword evidence="8" id="KW-0997">Cell inner membrane</keyword>
<name>A0ABS3BFW0_9GAMM</name>
<feature type="transmembrane region" description="Helical" evidence="8">
    <location>
        <begin position="241"/>
        <end position="263"/>
    </location>
</feature>
<dbReference type="PANTHER" id="PTHR23502:SF132">
    <property type="entry name" value="POLYAMINE TRANSPORTER 2-RELATED"/>
    <property type="match status" value="1"/>
</dbReference>
<gene>
    <name evidence="10" type="ORF">JYP53_12505</name>
</gene>
<comment type="caution">
    <text evidence="10">The sequence shown here is derived from an EMBL/GenBank/DDBJ whole genome shotgun (WGS) entry which is preliminary data.</text>
</comment>
<feature type="transmembrane region" description="Helical" evidence="8">
    <location>
        <begin position="97"/>
        <end position="118"/>
    </location>
</feature>
<evidence type="ECO:0000256" key="3">
    <source>
        <dbReference type="ARBA" id="ARBA00022448"/>
    </source>
</evidence>
<evidence type="ECO:0000256" key="6">
    <source>
        <dbReference type="ARBA" id="ARBA00022989"/>
    </source>
</evidence>
<feature type="transmembrane region" description="Helical" evidence="8">
    <location>
        <begin position="71"/>
        <end position="91"/>
    </location>
</feature>
<comment type="similarity">
    <text evidence="2 8">Belongs to the major facilitator superfamily. Bcr/CmlA family.</text>
</comment>
<organism evidence="10 11">
    <name type="scientific">Marinobacter daepoensis</name>
    <dbReference type="NCBI Taxonomy" id="262077"/>
    <lineage>
        <taxon>Bacteria</taxon>
        <taxon>Pseudomonadati</taxon>
        <taxon>Pseudomonadota</taxon>
        <taxon>Gammaproteobacteria</taxon>
        <taxon>Pseudomonadales</taxon>
        <taxon>Marinobacteraceae</taxon>
        <taxon>Marinobacter</taxon>
    </lineage>
</organism>
<dbReference type="Gene3D" id="1.20.1720.10">
    <property type="entry name" value="Multidrug resistance protein D"/>
    <property type="match status" value="1"/>
</dbReference>
<feature type="transmembrane region" description="Helical" evidence="8">
    <location>
        <begin position="213"/>
        <end position="235"/>
    </location>
</feature>
<keyword evidence="6 8" id="KW-1133">Transmembrane helix</keyword>
<dbReference type="Pfam" id="PF07690">
    <property type="entry name" value="MFS_1"/>
    <property type="match status" value="1"/>
</dbReference>
<feature type="transmembrane region" description="Helical" evidence="8">
    <location>
        <begin position="275"/>
        <end position="296"/>
    </location>
</feature>
<keyword evidence="11" id="KW-1185">Reference proteome</keyword>
<evidence type="ECO:0000256" key="7">
    <source>
        <dbReference type="ARBA" id="ARBA00023136"/>
    </source>
</evidence>
<evidence type="ECO:0000259" key="9">
    <source>
        <dbReference type="PROSITE" id="PS50850"/>
    </source>
</evidence>
<feature type="transmembrane region" description="Helical" evidence="8">
    <location>
        <begin position="302"/>
        <end position="321"/>
    </location>
</feature>
<dbReference type="RefSeq" id="WP_206557779.1">
    <property type="nucleotide sequence ID" value="NZ_JAFKDB010000019.1"/>
</dbReference>
<dbReference type="Proteomes" id="UP000664344">
    <property type="component" value="Unassembled WGS sequence"/>
</dbReference>
<feature type="transmembrane region" description="Helical" evidence="8">
    <location>
        <begin position="333"/>
        <end position="357"/>
    </location>
</feature>